<dbReference type="PANTHER" id="PTHR12305">
    <property type="entry name" value="PHOSPHATASE WITH HOMOLOGY TO TENSIN"/>
    <property type="match status" value="1"/>
</dbReference>
<dbReference type="PROSITE" id="PS00383">
    <property type="entry name" value="TYR_PHOSPHATASE_1"/>
    <property type="match status" value="1"/>
</dbReference>
<feature type="non-terminal residue" evidence="6">
    <location>
        <position position="284"/>
    </location>
</feature>
<dbReference type="PROSITE" id="PS50056">
    <property type="entry name" value="TYR_PHOSPHATASE_2"/>
    <property type="match status" value="1"/>
</dbReference>
<dbReference type="InterPro" id="IPR029021">
    <property type="entry name" value="Prot-tyrosine_phosphatase-like"/>
</dbReference>
<dbReference type="SUPFAM" id="SSF52799">
    <property type="entry name" value="(Phosphotyrosine protein) phosphatases II"/>
    <property type="match status" value="1"/>
</dbReference>
<dbReference type="GO" id="GO:0005829">
    <property type="term" value="C:cytosol"/>
    <property type="evidence" value="ECO:0007669"/>
    <property type="project" value="TreeGrafter"/>
</dbReference>
<reference evidence="6 7" key="1">
    <citation type="journal article" date="2011" name="PLoS Genet.">
        <title>Finished genome of the fungal wheat pathogen Mycosphaerella graminicola reveals dispensome structure, chromosome plasticity, and stealth pathogenesis.</title>
        <authorList>
            <person name="Goodwin S.B."/>
            <person name="Ben M'barek S."/>
            <person name="Dhillon B."/>
            <person name="Wittenberg A.H.J."/>
            <person name="Crane C.F."/>
            <person name="Hane J.K."/>
            <person name="Foster A.J."/>
            <person name="Van der Lee T.A.J."/>
            <person name="Grimwood J."/>
            <person name="Aerts A."/>
            <person name="Antoniw J."/>
            <person name="Bailey A."/>
            <person name="Bluhm B."/>
            <person name="Bowler J."/>
            <person name="Bristow J."/>
            <person name="van der Burgt A."/>
            <person name="Canto-Canche B."/>
            <person name="Churchill A.C.L."/>
            <person name="Conde-Ferraez L."/>
            <person name="Cools H.J."/>
            <person name="Coutinho P.M."/>
            <person name="Csukai M."/>
            <person name="Dehal P."/>
            <person name="De Wit P."/>
            <person name="Donzelli B."/>
            <person name="van de Geest H.C."/>
            <person name="van Ham R.C.H.J."/>
            <person name="Hammond-Kosack K.E."/>
            <person name="Henrissat B."/>
            <person name="Kilian A."/>
            <person name="Kobayashi A.K."/>
            <person name="Koopmann E."/>
            <person name="Kourmpetis Y."/>
            <person name="Kuzniar A."/>
            <person name="Lindquist E."/>
            <person name="Lombard V."/>
            <person name="Maliepaard C."/>
            <person name="Martins N."/>
            <person name="Mehrabi R."/>
            <person name="Nap J.P.H."/>
            <person name="Ponomarenko A."/>
            <person name="Rudd J.J."/>
            <person name="Salamov A."/>
            <person name="Schmutz J."/>
            <person name="Schouten H.J."/>
            <person name="Shapiro H."/>
            <person name="Stergiopoulos I."/>
            <person name="Torriani S.F.F."/>
            <person name="Tu H."/>
            <person name="de Vries R.P."/>
            <person name="Waalwijk C."/>
            <person name="Ware S.B."/>
            <person name="Wiebenga A."/>
            <person name="Zwiers L.-H."/>
            <person name="Oliver R.P."/>
            <person name="Grigoriev I.V."/>
            <person name="Kema G.H.J."/>
        </authorList>
    </citation>
    <scope>NUCLEOTIDE SEQUENCE [LARGE SCALE GENOMIC DNA]</scope>
    <source>
        <strain evidence="7">CBS 115943 / IPO323</strain>
    </source>
</reference>
<evidence type="ECO:0000259" key="4">
    <source>
        <dbReference type="PROSITE" id="PS50056"/>
    </source>
</evidence>
<dbReference type="GO" id="GO:0046856">
    <property type="term" value="P:phosphatidylinositol dephosphorylation"/>
    <property type="evidence" value="ECO:0007669"/>
    <property type="project" value="TreeGrafter"/>
</dbReference>
<dbReference type="RefSeq" id="XP_003848871.1">
    <property type="nucleotide sequence ID" value="XM_003848823.1"/>
</dbReference>
<dbReference type="SMART" id="SM00404">
    <property type="entry name" value="PTPc_motif"/>
    <property type="match status" value="1"/>
</dbReference>
<dbReference type="Gene3D" id="3.90.190.10">
    <property type="entry name" value="Protein tyrosine phosphatase superfamily"/>
    <property type="match status" value="1"/>
</dbReference>
<dbReference type="KEGG" id="ztr:MYCGRDRAFT_105945"/>
<dbReference type="InterPro" id="IPR051281">
    <property type="entry name" value="Dual-spec_lipid-protein_phosph"/>
</dbReference>
<dbReference type="EMBL" id="CM001205">
    <property type="protein sequence ID" value="EGP83847.1"/>
    <property type="molecule type" value="Genomic_DNA"/>
</dbReference>
<evidence type="ECO:0000313" key="7">
    <source>
        <dbReference type="Proteomes" id="UP000008062"/>
    </source>
</evidence>
<dbReference type="eggNOG" id="KOG2283">
    <property type="taxonomic scope" value="Eukaryota"/>
</dbReference>
<feature type="compositionally biased region" description="Polar residues" evidence="3">
    <location>
        <begin position="274"/>
        <end position="284"/>
    </location>
</feature>
<feature type="compositionally biased region" description="Basic and acidic residues" evidence="3">
    <location>
        <begin position="255"/>
        <end position="272"/>
    </location>
</feature>
<dbReference type="EC" id="3.1.3.67" evidence="1"/>
<protein>
    <recommendedName>
        <fullName evidence="1">phosphatidylinositol-3,4,5-trisphosphate 3-phosphatase</fullName>
        <ecNumber evidence="1">3.1.3.67</ecNumber>
    </recommendedName>
</protein>
<sequence>MDILRQIVASPRARHPEAGLDLCYVTDKIVATSGPSGTYPQVAYRNRLSDLVKFLDSKHNEEWAIWEFRAEGTGYPDDEVYNRVRHYPWPDHHPPPFALVPLIMASMRDWLHAKEGRVAVVHCKAGKGRSGTVTCSYLISEEGWTAEDAMKRFTERRMRPGFGNGISIPSQLRWVSYVDRWAKGGKLYVDRPVEVTELHVWGLRDGVKIAVEGFVDEGKVIKSFHTFTKEERQIVRGNIRQGSGFADVAMEMMGKKKTDESDAGEQIKEAGKIQKSQTSSSEML</sequence>
<dbReference type="STRING" id="336722.F9XL34"/>
<evidence type="ECO:0000256" key="1">
    <source>
        <dbReference type="ARBA" id="ARBA00013015"/>
    </source>
</evidence>
<dbReference type="InParanoid" id="F9XL34"/>
<dbReference type="AlphaFoldDB" id="F9XL34"/>
<organism evidence="6 7">
    <name type="scientific">Zymoseptoria tritici (strain CBS 115943 / IPO323)</name>
    <name type="common">Speckled leaf blotch fungus</name>
    <name type="synonym">Septoria tritici</name>
    <dbReference type="NCBI Taxonomy" id="336722"/>
    <lineage>
        <taxon>Eukaryota</taxon>
        <taxon>Fungi</taxon>
        <taxon>Dikarya</taxon>
        <taxon>Ascomycota</taxon>
        <taxon>Pezizomycotina</taxon>
        <taxon>Dothideomycetes</taxon>
        <taxon>Dothideomycetidae</taxon>
        <taxon>Mycosphaerellales</taxon>
        <taxon>Mycosphaerellaceae</taxon>
        <taxon>Zymoseptoria</taxon>
    </lineage>
</organism>
<feature type="region of interest" description="Disordered" evidence="3">
    <location>
        <begin position="255"/>
        <end position="284"/>
    </location>
</feature>
<dbReference type="GO" id="GO:0043491">
    <property type="term" value="P:phosphatidylinositol 3-kinase/protein kinase B signal transduction"/>
    <property type="evidence" value="ECO:0007669"/>
    <property type="project" value="TreeGrafter"/>
</dbReference>
<dbReference type="GeneID" id="13398600"/>
<evidence type="ECO:0000259" key="5">
    <source>
        <dbReference type="PROSITE" id="PS51181"/>
    </source>
</evidence>
<evidence type="ECO:0000313" key="6">
    <source>
        <dbReference type="EMBL" id="EGP83847.1"/>
    </source>
</evidence>
<dbReference type="GO" id="GO:0042995">
    <property type="term" value="C:cell projection"/>
    <property type="evidence" value="ECO:0007669"/>
    <property type="project" value="TreeGrafter"/>
</dbReference>
<dbReference type="Pfam" id="PF00782">
    <property type="entry name" value="DSPc"/>
    <property type="match status" value="1"/>
</dbReference>
<proteinExistence type="predicted"/>
<dbReference type="PANTHER" id="PTHR12305:SF81">
    <property type="entry name" value="PHOSPHATIDYLINOSITOL 3,4,5-TRISPHOSPHATE 3-PHOSPHATASE AND DUAL-SPECIFICITY PROTEIN PHOSPHATASE PTEN"/>
    <property type="match status" value="1"/>
</dbReference>
<dbReference type="InterPro" id="IPR029023">
    <property type="entry name" value="Tensin_phosphatase"/>
</dbReference>
<dbReference type="OMA" id="YIESWYR"/>
<keyword evidence="7" id="KW-1185">Reference proteome</keyword>
<dbReference type="CDD" id="cd14497">
    <property type="entry name" value="PTP_PTEN-like"/>
    <property type="match status" value="1"/>
</dbReference>
<dbReference type="InterPro" id="IPR003595">
    <property type="entry name" value="Tyr_Pase_cat"/>
</dbReference>
<feature type="domain" description="Tyrosine specific protein phosphatases" evidence="4">
    <location>
        <begin position="97"/>
        <end position="157"/>
    </location>
</feature>
<gene>
    <name evidence="6" type="ORF">MYCGRDRAFT_105945</name>
</gene>
<dbReference type="InterPro" id="IPR000387">
    <property type="entry name" value="Tyr_Pase_dom"/>
</dbReference>
<evidence type="ECO:0000256" key="2">
    <source>
        <dbReference type="ARBA" id="ARBA00022801"/>
    </source>
</evidence>
<feature type="domain" description="Phosphatase tensin-type" evidence="5">
    <location>
        <begin position="11"/>
        <end position="185"/>
    </location>
</feature>
<dbReference type="GO" id="GO:0004725">
    <property type="term" value="F:protein tyrosine phosphatase activity"/>
    <property type="evidence" value="ECO:0007669"/>
    <property type="project" value="TreeGrafter"/>
</dbReference>
<dbReference type="Proteomes" id="UP000008062">
    <property type="component" value="Chromosome 10"/>
</dbReference>
<dbReference type="OrthoDB" id="16692at2759"/>
<dbReference type="InterPro" id="IPR016130">
    <property type="entry name" value="Tyr_Pase_AS"/>
</dbReference>
<dbReference type="GO" id="GO:0005634">
    <property type="term" value="C:nucleus"/>
    <property type="evidence" value="ECO:0007669"/>
    <property type="project" value="TreeGrafter"/>
</dbReference>
<dbReference type="InterPro" id="IPR000340">
    <property type="entry name" value="Dual-sp_phosphatase_cat-dom"/>
</dbReference>
<keyword evidence="2" id="KW-0378">Hydrolase</keyword>
<dbReference type="PROSITE" id="PS51181">
    <property type="entry name" value="PPASE_TENSIN"/>
    <property type="match status" value="1"/>
</dbReference>
<dbReference type="HOGENOM" id="CLU_981997_0_0_1"/>
<dbReference type="GO" id="GO:0005886">
    <property type="term" value="C:plasma membrane"/>
    <property type="evidence" value="ECO:0007669"/>
    <property type="project" value="TreeGrafter"/>
</dbReference>
<accession>F9XL34</accession>
<dbReference type="GO" id="GO:0051896">
    <property type="term" value="P:regulation of phosphatidylinositol 3-kinase/protein kinase B signal transduction"/>
    <property type="evidence" value="ECO:0007669"/>
    <property type="project" value="TreeGrafter"/>
</dbReference>
<evidence type="ECO:0000256" key="3">
    <source>
        <dbReference type="SAM" id="MobiDB-lite"/>
    </source>
</evidence>
<name>F9XL34_ZYMTI</name>
<dbReference type="GO" id="GO:0016314">
    <property type="term" value="F:phosphatidylinositol-3,4,5-trisphosphate 3-phosphatase activity"/>
    <property type="evidence" value="ECO:0007669"/>
    <property type="project" value="UniProtKB-EC"/>
</dbReference>